<dbReference type="GeneID" id="105264941"/>
<dbReference type="InterPro" id="IPR000795">
    <property type="entry name" value="T_Tr_GTP-bd_dom"/>
</dbReference>
<keyword evidence="11" id="KW-1185">Reference proteome</keyword>
<dbReference type="Gene3D" id="3.30.70.2570">
    <property type="entry name" value="Elongation factor 4, C-terminal domain"/>
    <property type="match status" value="1"/>
</dbReference>
<evidence type="ECO:0000256" key="1">
    <source>
        <dbReference type="ARBA" id="ARBA00005454"/>
    </source>
</evidence>
<feature type="binding site" evidence="8">
    <location>
        <begin position="67"/>
        <end position="74"/>
    </location>
    <ligand>
        <name>GTP</name>
        <dbReference type="ChEBI" id="CHEBI:37565"/>
    </ligand>
</feature>
<dbReference type="NCBIfam" id="TIGR00231">
    <property type="entry name" value="small_GTP"/>
    <property type="match status" value="1"/>
</dbReference>
<dbReference type="InterPro" id="IPR006297">
    <property type="entry name" value="EF-4"/>
</dbReference>
<comment type="function">
    <text evidence="8">Promotes mitochondrial protein synthesis. May act as a fidelity factor of the translation reaction, by catalyzing a one-codon backward translocation of tRNAs on improperly translocated ribosomes. Binds to mitochondrial ribosomes in a GTP-dependent manner.</text>
</comment>
<keyword evidence="2 8" id="KW-0547">Nucleotide-binding</keyword>
<comment type="similarity">
    <text evidence="8">Belongs to the GTP-binding elongation factor family. LepA subfamily.</text>
</comment>
<evidence type="ECO:0000259" key="9">
    <source>
        <dbReference type="PROSITE" id="PS51722"/>
    </source>
</evidence>
<dbReference type="InterPro" id="IPR000640">
    <property type="entry name" value="EFG_V-like"/>
</dbReference>
<dbReference type="EMBL" id="GBYB01008055">
    <property type="protein sequence ID" value="JAG77822.1"/>
    <property type="molecule type" value="Transcribed_RNA"/>
</dbReference>
<dbReference type="InterPro" id="IPR009000">
    <property type="entry name" value="Transl_B-barrel_sf"/>
</dbReference>
<feature type="binding site" evidence="8">
    <location>
        <begin position="185"/>
        <end position="188"/>
    </location>
    <ligand>
        <name>GTP</name>
        <dbReference type="ChEBI" id="CHEBI:37565"/>
    </ligand>
</feature>
<evidence type="ECO:0000313" key="11">
    <source>
        <dbReference type="Proteomes" id="UP000694866"/>
    </source>
</evidence>
<evidence type="ECO:0000256" key="5">
    <source>
        <dbReference type="ARBA" id="ARBA00023128"/>
    </source>
</evidence>
<dbReference type="FunFam" id="3.30.70.2570:FF:000001">
    <property type="entry name" value="Translation factor GUF1, mitochondrial"/>
    <property type="match status" value="1"/>
</dbReference>
<evidence type="ECO:0000256" key="3">
    <source>
        <dbReference type="ARBA" id="ARBA00022792"/>
    </source>
</evidence>
<dbReference type="HAMAP" id="MF_00071">
    <property type="entry name" value="LepA"/>
    <property type="match status" value="1"/>
</dbReference>
<comment type="subcellular location">
    <subcellularLocation>
        <location evidence="8">Mitochondrion inner membrane</location>
        <topology evidence="8">Peripheral membrane protein</topology>
        <orientation evidence="8">Matrix side</orientation>
    </subcellularLocation>
</comment>
<accession>A0A0C9RII1</accession>
<proteinExistence type="inferred from homology"/>
<keyword evidence="6 8" id="KW-0342">GTP-binding</keyword>
<dbReference type="InterPro" id="IPR035647">
    <property type="entry name" value="EFG_III/V"/>
</dbReference>
<dbReference type="Gene3D" id="3.40.50.300">
    <property type="entry name" value="P-loop containing nucleotide triphosphate hydrolases"/>
    <property type="match status" value="1"/>
</dbReference>
<dbReference type="InterPro" id="IPR013842">
    <property type="entry name" value="LepA_CTD"/>
</dbReference>
<dbReference type="Gene3D" id="2.40.30.10">
    <property type="entry name" value="Translation factors"/>
    <property type="match status" value="1"/>
</dbReference>
<dbReference type="FunFam" id="3.30.70.870:FF:000004">
    <property type="entry name" value="Translation factor GUF1, mitochondrial"/>
    <property type="match status" value="1"/>
</dbReference>
<dbReference type="CTD" id="3771960"/>
<evidence type="ECO:0000256" key="6">
    <source>
        <dbReference type="ARBA" id="ARBA00023134"/>
    </source>
</evidence>
<dbReference type="PANTHER" id="PTHR43512">
    <property type="entry name" value="TRANSLATION FACTOR GUF1-RELATED"/>
    <property type="match status" value="1"/>
</dbReference>
<dbReference type="FunFam" id="3.30.70.240:FF:000007">
    <property type="entry name" value="Translation factor GUF1, mitochondrial"/>
    <property type="match status" value="1"/>
</dbReference>
<dbReference type="InterPro" id="IPR027417">
    <property type="entry name" value="P-loop_NTPase"/>
</dbReference>
<dbReference type="InterPro" id="IPR035654">
    <property type="entry name" value="LepA_IV"/>
</dbReference>
<dbReference type="InterPro" id="IPR038363">
    <property type="entry name" value="LepA_C_sf"/>
</dbReference>
<organism evidence="10">
    <name type="scientific">Fopius arisanus</name>
    <dbReference type="NCBI Taxonomy" id="64838"/>
    <lineage>
        <taxon>Eukaryota</taxon>
        <taxon>Metazoa</taxon>
        <taxon>Ecdysozoa</taxon>
        <taxon>Arthropoda</taxon>
        <taxon>Hexapoda</taxon>
        <taxon>Insecta</taxon>
        <taxon>Pterygota</taxon>
        <taxon>Neoptera</taxon>
        <taxon>Endopterygota</taxon>
        <taxon>Hymenoptera</taxon>
        <taxon>Apocrita</taxon>
        <taxon>Ichneumonoidea</taxon>
        <taxon>Braconidae</taxon>
        <taxon>Opiinae</taxon>
        <taxon>Fopius</taxon>
    </lineage>
</organism>
<dbReference type="Pfam" id="PF06421">
    <property type="entry name" value="LepA_C"/>
    <property type="match status" value="1"/>
</dbReference>
<dbReference type="RefSeq" id="XP_011300473.1">
    <property type="nucleotide sequence ID" value="XM_011302171.1"/>
</dbReference>
<reference evidence="10" key="1">
    <citation type="submission" date="2015-01" db="EMBL/GenBank/DDBJ databases">
        <title>Transcriptome Assembly of Fopius arisanus.</title>
        <authorList>
            <person name="Geib S."/>
        </authorList>
    </citation>
    <scope>NUCLEOTIDE SEQUENCE</scope>
</reference>
<dbReference type="CDD" id="cd03709">
    <property type="entry name" value="lepA_C"/>
    <property type="match status" value="1"/>
</dbReference>
<keyword evidence="4 8" id="KW-0378">Hydrolase</keyword>
<dbReference type="Pfam" id="PF00009">
    <property type="entry name" value="GTP_EFTU"/>
    <property type="match status" value="1"/>
</dbReference>
<keyword evidence="3 8" id="KW-0999">Mitochondrion inner membrane</keyword>
<evidence type="ECO:0000313" key="12">
    <source>
        <dbReference type="RefSeq" id="XP_011300473.1"/>
    </source>
</evidence>
<dbReference type="GO" id="GO:0003924">
    <property type="term" value="F:GTPase activity"/>
    <property type="evidence" value="ECO:0007669"/>
    <property type="project" value="UniProtKB-UniRule"/>
</dbReference>
<name>A0A0C9RII1_9HYME</name>
<keyword evidence="8" id="KW-0648">Protein biosynthesis</keyword>
<evidence type="ECO:0000256" key="7">
    <source>
        <dbReference type="ARBA" id="ARBA00023136"/>
    </source>
</evidence>
<comment type="similarity">
    <text evidence="1">Belongs to the TRAFAC class translation factor GTPase superfamily. Classic translation factor GTPase family. LepA subfamily.</text>
</comment>
<dbReference type="InterPro" id="IPR005225">
    <property type="entry name" value="Small_GTP-bd"/>
</dbReference>
<dbReference type="PRINTS" id="PR00315">
    <property type="entry name" value="ELONGATNFCT"/>
</dbReference>
<dbReference type="PANTHER" id="PTHR43512:SF7">
    <property type="entry name" value="TRANSLATION FACTOR GUF1, MITOCHONDRIAL"/>
    <property type="match status" value="1"/>
</dbReference>
<evidence type="ECO:0000313" key="10">
    <source>
        <dbReference type="EMBL" id="JAG77822.1"/>
    </source>
</evidence>
<dbReference type="Gene3D" id="3.30.70.240">
    <property type="match status" value="1"/>
</dbReference>
<comment type="catalytic activity">
    <reaction evidence="8">
        <text>GTP + H2O = GDP + phosphate + H(+)</text>
        <dbReference type="Rhea" id="RHEA:19669"/>
        <dbReference type="ChEBI" id="CHEBI:15377"/>
        <dbReference type="ChEBI" id="CHEBI:15378"/>
        <dbReference type="ChEBI" id="CHEBI:37565"/>
        <dbReference type="ChEBI" id="CHEBI:43474"/>
        <dbReference type="ChEBI" id="CHEBI:58189"/>
        <dbReference type="EC" id="3.6.5.n1"/>
    </reaction>
</comment>
<dbReference type="PROSITE" id="PS00301">
    <property type="entry name" value="G_TR_1"/>
    <property type="match status" value="1"/>
</dbReference>
<feature type="domain" description="Tr-type G" evidence="9">
    <location>
        <begin position="58"/>
        <end position="238"/>
    </location>
</feature>
<dbReference type="GO" id="GO:0006412">
    <property type="term" value="P:translation"/>
    <property type="evidence" value="ECO:0007669"/>
    <property type="project" value="UniProtKB-KW"/>
</dbReference>
<dbReference type="Pfam" id="PF00679">
    <property type="entry name" value="EFG_C"/>
    <property type="match status" value="1"/>
</dbReference>
<dbReference type="CDD" id="cd16260">
    <property type="entry name" value="EF4_III"/>
    <property type="match status" value="1"/>
</dbReference>
<dbReference type="AlphaFoldDB" id="A0A0C9RII1"/>
<dbReference type="GO" id="GO:0097177">
    <property type="term" value="F:mitochondrial ribosome binding"/>
    <property type="evidence" value="ECO:0007669"/>
    <property type="project" value="TreeGrafter"/>
</dbReference>
<evidence type="ECO:0000256" key="8">
    <source>
        <dbReference type="HAMAP-Rule" id="MF_03137"/>
    </source>
</evidence>
<dbReference type="SUPFAM" id="SSF54980">
    <property type="entry name" value="EF-G C-terminal domain-like"/>
    <property type="match status" value="2"/>
</dbReference>
<keyword evidence="5 8" id="KW-0496">Mitochondrion</keyword>
<dbReference type="InterPro" id="IPR031157">
    <property type="entry name" value="G_TR_CS"/>
</dbReference>
<dbReference type="GO" id="GO:0005743">
    <property type="term" value="C:mitochondrial inner membrane"/>
    <property type="evidence" value="ECO:0007669"/>
    <property type="project" value="UniProtKB-SubCell"/>
</dbReference>
<evidence type="ECO:0000256" key="4">
    <source>
        <dbReference type="ARBA" id="ARBA00022801"/>
    </source>
</evidence>
<dbReference type="SUPFAM" id="SSF50447">
    <property type="entry name" value="Translation proteins"/>
    <property type="match status" value="1"/>
</dbReference>
<dbReference type="GO" id="GO:0005525">
    <property type="term" value="F:GTP binding"/>
    <property type="evidence" value="ECO:0007669"/>
    <property type="project" value="UniProtKB-UniRule"/>
</dbReference>
<dbReference type="Proteomes" id="UP000694866">
    <property type="component" value="Unplaced"/>
</dbReference>
<dbReference type="CDD" id="cd03699">
    <property type="entry name" value="EF4_II"/>
    <property type="match status" value="1"/>
</dbReference>
<dbReference type="NCBIfam" id="TIGR01393">
    <property type="entry name" value="lepA"/>
    <property type="match status" value="1"/>
</dbReference>
<evidence type="ECO:0000256" key="2">
    <source>
        <dbReference type="ARBA" id="ARBA00022741"/>
    </source>
</evidence>
<gene>
    <name evidence="10" type="primary">CPIJ012086_0</name>
    <name evidence="12" type="synonym">waw</name>
    <name evidence="10" type="ORF">g.10324</name>
</gene>
<dbReference type="CDD" id="cd01890">
    <property type="entry name" value="LepA"/>
    <property type="match status" value="1"/>
</dbReference>
<dbReference type="OrthoDB" id="1074at2759"/>
<dbReference type="FunFam" id="2.40.30.10:FF:000015">
    <property type="entry name" value="Translation factor GUF1, mitochondrial"/>
    <property type="match status" value="1"/>
</dbReference>
<keyword evidence="7 8" id="KW-0472">Membrane</keyword>
<dbReference type="GO" id="GO:0045727">
    <property type="term" value="P:positive regulation of translation"/>
    <property type="evidence" value="ECO:0007669"/>
    <property type="project" value="UniProtKB-UniRule"/>
</dbReference>
<dbReference type="FunFam" id="3.40.50.300:FF:000078">
    <property type="entry name" value="Elongation factor 4"/>
    <property type="match status" value="1"/>
</dbReference>
<reference evidence="12" key="2">
    <citation type="submission" date="2025-04" db="UniProtKB">
        <authorList>
            <consortium name="RefSeq"/>
        </authorList>
    </citation>
    <scope>IDENTIFICATION</scope>
    <source>
        <strain evidence="12">USDA-PBARC FA_bdor</strain>
        <tissue evidence="12">Whole organism</tissue>
    </source>
</reference>
<feature type="binding site" evidence="8">
    <location>
        <begin position="131"/>
        <end position="135"/>
    </location>
    <ligand>
        <name>GTP</name>
        <dbReference type="ChEBI" id="CHEBI:37565"/>
    </ligand>
</feature>
<dbReference type="PROSITE" id="PS51722">
    <property type="entry name" value="G_TR_2"/>
    <property type="match status" value="1"/>
</dbReference>
<protein>
    <recommendedName>
        <fullName evidence="8">Translation factor GUF1 homolog, mitochondrial</fullName>
        <ecNumber evidence="8">3.6.5.n1</ecNumber>
    </recommendedName>
    <alternativeName>
        <fullName evidence="8">Elongation factor 4 homolog</fullName>
        <shortName evidence="8">EF-4</shortName>
    </alternativeName>
    <alternativeName>
        <fullName evidence="8">GTPase GUF1 homolog</fullName>
    </alternativeName>
    <alternativeName>
        <fullName evidence="8">Ribosomal back-translocase</fullName>
    </alternativeName>
</protein>
<dbReference type="GO" id="GO:0005759">
    <property type="term" value="C:mitochondrial matrix"/>
    <property type="evidence" value="ECO:0007669"/>
    <property type="project" value="UniProtKB-UniRule"/>
</dbReference>
<dbReference type="EC" id="3.6.5.n1" evidence="8"/>
<dbReference type="KEGG" id="fas:105264941"/>
<dbReference type="Gene3D" id="3.30.70.870">
    <property type="entry name" value="Elongation Factor G (Translational Gtpase), domain 3"/>
    <property type="match status" value="1"/>
</dbReference>
<accession>A0A9R1TXY9</accession>
<sequence length="657" mass="73835">MMRKNQIYCLFSSRIKCALRGNSSWRRKRSSRGLDGLNVQRCYSTESTDLKEYKFPIERIRNFSIVAHVDHGKSTLADRLLEMTGAIRTNSGAQVLDKLQVEKERGITVKAQTVSLKYNYKGEEYMLNLIDTPGHVDFASEVHRSLSACQGVILVVDANDGVQAQTVANFYLAFGKDLVIIPTINKIDLKNANPERVVKELHSLFDIEEKDVIKISAKMGLNVDKVLEAVVEKIPPPQVDRDKPFRGLIFDSWYDKYRGAISLIYLAEGSLSTKQHIISIHTGKSYEIKELIILRPEEEHVKTLYAGQVGCIACNMRSSADAHIGDTIHLKNMPVEPLIGFNPAKAMVFAGIYPMDQSQHLSLRNAIERLVLNDSAVSLSIETSPALGLGWRLGFLGLLHMEVFCQRLEQEHGASPIITAPSVTYKAKIIGKQNIKDHGSDEITFNNPAHFPNPQIVTEFMEPMVWGTIITPTKYLGPVMSLCLEKRGVEQSTKHIDDNRIILQFILPLSEIIIDFHDGLKSLSSGYASFDYEDHGYVATNLVKLSVLLNGLSINELSTIVHTMRAKEVAKHMAKKLLEIIPRQQFLVAIQVSVGAKILAREDLKPYRKDVTSRLKSGGDVQRRRKLLQQQAEGKKKLRMVGNISLPRETFIEVLKR</sequence>
<dbReference type="SUPFAM" id="SSF52540">
    <property type="entry name" value="P-loop containing nucleoside triphosphate hydrolases"/>
    <property type="match status" value="1"/>
</dbReference>